<comment type="caution">
    <text evidence="1">The sequence shown here is derived from an EMBL/GenBank/DDBJ whole genome shotgun (WGS) entry which is preliminary data.</text>
</comment>
<name>A0A1Y5FCG9_9BACT</name>
<dbReference type="Proteomes" id="UP000196531">
    <property type="component" value="Unassembled WGS sequence"/>
</dbReference>
<sequence>MAKKYFSKEKIKEMKGFEEIMDLVIDEEDQVEVEKKRKEIEKYNDTYQLYNFLENENARLEKLALFFGKKLNNYQKFNQTNLILEKQSTKCSDSKSELIKKLVREDSHINNSLSTLFNTLF</sequence>
<gene>
    <name evidence="1" type="ORF">A9Q84_12555</name>
</gene>
<evidence type="ECO:0000313" key="1">
    <source>
        <dbReference type="EMBL" id="OUR97151.1"/>
    </source>
</evidence>
<dbReference type="AlphaFoldDB" id="A0A1Y5FCG9"/>
<accession>A0A1Y5FCG9</accession>
<evidence type="ECO:0000313" key="2">
    <source>
        <dbReference type="Proteomes" id="UP000196531"/>
    </source>
</evidence>
<proteinExistence type="predicted"/>
<dbReference type="EMBL" id="MAAO01000006">
    <property type="protein sequence ID" value="OUR97151.1"/>
    <property type="molecule type" value="Genomic_DNA"/>
</dbReference>
<reference evidence="2" key="1">
    <citation type="journal article" date="2017" name="Proc. Natl. Acad. Sci. U.S.A.">
        <title>Simulation of Deepwater Horizon oil plume reveals substrate specialization within a complex community of hydrocarbon-degraders.</title>
        <authorList>
            <person name="Hu P."/>
            <person name="Dubinsky E.A."/>
            <person name="Probst A.J."/>
            <person name="Wang J."/>
            <person name="Sieber C.M.K."/>
            <person name="Tom L.M."/>
            <person name="Gardinali P."/>
            <person name="Banfield J.F."/>
            <person name="Atlas R.M."/>
            <person name="Andersen G.L."/>
        </authorList>
    </citation>
    <scope>NUCLEOTIDE SEQUENCE [LARGE SCALE GENOMIC DNA]</scope>
</reference>
<organism evidence="1 2">
    <name type="scientific">Halobacteriovorax marinus</name>
    <dbReference type="NCBI Taxonomy" id="97084"/>
    <lineage>
        <taxon>Bacteria</taxon>
        <taxon>Pseudomonadati</taxon>
        <taxon>Bdellovibrionota</taxon>
        <taxon>Bacteriovoracia</taxon>
        <taxon>Bacteriovoracales</taxon>
        <taxon>Halobacteriovoraceae</taxon>
        <taxon>Halobacteriovorax</taxon>
    </lineage>
</organism>
<protein>
    <submittedName>
        <fullName evidence="1">Uncharacterized protein</fullName>
    </submittedName>
</protein>